<dbReference type="RefSeq" id="WP_073047918.1">
    <property type="nucleotide sequence ID" value="NZ_FQZL01000006.1"/>
</dbReference>
<dbReference type="EMBL" id="FQZL01000006">
    <property type="protein sequence ID" value="SHI73438.1"/>
    <property type="molecule type" value="Genomic_DNA"/>
</dbReference>
<reference evidence="3 4" key="1">
    <citation type="submission" date="2016-11" db="EMBL/GenBank/DDBJ databases">
        <authorList>
            <person name="Jaros S."/>
            <person name="Januszkiewicz K."/>
            <person name="Wedrychowicz H."/>
        </authorList>
    </citation>
    <scope>NUCLEOTIDE SEQUENCE [LARGE SCALE GENOMIC DNA]</scope>
    <source>
        <strain evidence="3 4">DSM 17477</strain>
    </source>
</reference>
<dbReference type="InterPro" id="IPR040591">
    <property type="entry name" value="RqcP2_RBD"/>
</dbReference>
<dbReference type="CDD" id="cd00165">
    <property type="entry name" value="S4"/>
    <property type="match status" value="1"/>
</dbReference>
<gene>
    <name evidence="3" type="ORF">SAMN02745751_00943</name>
</gene>
<organism evidence="3 4">
    <name type="scientific">Dethiosulfatibacter aminovorans DSM 17477</name>
    <dbReference type="NCBI Taxonomy" id="1121476"/>
    <lineage>
        <taxon>Bacteria</taxon>
        <taxon>Bacillati</taxon>
        <taxon>Bacillota</taxon>
        <taxon>Tissierellia</taxon>
        <taxon>Dethiosulfatibacter</taxon>
    </lineage>
</organism>
<keyword evidence="1" id="KW-0694">RNA-binding</keyword>
<dbReference type="GO" id="GO:0003723">
    <property type="term" value="F:RNA binding"/>
    <property type="evidence" value="ECO:0007669"/>
    <property type="project" value="UniProtKB-KW"/>
</dbReference>
<dbReference type="PROSITE" id="PS50889">
    <property type="entry name" value="S4"/>
    <property type="match status" value="1"/>
</dbReference>
<dbReference type="InterPro" id="IPR036986">
    <property type="entry name" value="S4_RNA-bd_sf"/>
</dbReference>
<dbReference type="Proteomes" id="UP000184052">
    <property type="component" value="Unassembled WGS sequence"/>
</dbReference>
<dbReference type="SMART" id="SM00363">
    <property type="entry name" value="S4"/>
    <property type="match status" value="1"/>
</dbReference>
<dbReference type="Gene3D" id="3.30.70.330">
    <property type="match status" value="1"/>
</dbReference>
<dbReference type="STRING" id="1121476.SAMN02745751_00943"/>
<dbReference type="InterPro" id="IPR012677">
    <property type="entry name" value="Nucleotide-bd_a/b_plait_sf"/>
</dbReference>
<evidence type="ECO:0000313" key="4">
    <source>
        <dbReference type="Proteomes" id="UP000184052"/>
    </source>
</evidence>
<feature type="domain" description="RNA-binding S4" evidence="2">
    <location>
        <begin position="183"/>
        <end position="238"/>
    </location>
</feature>
<dbReference type="Gene3D" id="3.30.1370.160">
    <property type="match status" value="1"/>
</dbReference>
<dbReference type="InterPro" id="IPR002942">
    <property type="entry name" value="S4_RNA-bd"/>
</dbReference>
<protein>
    <submittedName>
        <fullName evidence="3">RNA-binding protein YlmH, contains S4-like domain</fullName>
    </submittedName>
</protein>
<dbReference type="Pfam" id="PF17774">
    <property type="entry name" value="YlmH_RBD"/>
    <property type="match status" value="1"/>
</dbReference>
<dbReference type="Gene3D" id="3.10.290.10">
    <property type="entry name" value="RNA-binding S4 domain"/>
    <property type="match status" value="1"/>
</dbReference>
<dbReference type="Pfam" id="PF01479">
    <property type="entry name" value="S4"/>
    <property type="match status" value="1"/>
</dbReference>
<evidence type="ECO:0000259" key="2">
    <source>
        <dbReference type="SMART" id="SM00363"/>
    </source>
</evidence>
<dbReference type="AlphaFoldDB" id="A0A1M6DKC7"/>
<name>A0A1M6DKC7_9FIRM</name>
<keyword evidence="4" id="KW-1185">Reference proteome</keyword>
<proteinExistence type="predicted"/>
<accession>A0A1M6DKC7</accession>
<dbReference type="SUPFAM" id="SSF55174">
    <property type="entry name" value="Alpha-L RNA-binding motif"/>
    <property type="match status" value="1"/>
</dbReference>
<sequence>MKNLELYIKGLKEDDRHIARRILDIRDGAQNNFMINDSDFLYPNEARIGESVLNYFSDTSYLITGISKNAERKAIIVAPCEIYDEILKDFFTLLRGRICDVNITHRDILGALVSTGINRNKIGDIYITGEYVYVIAKKEIEKHIVHNFKRIKNISIDFESVELEEAENLSLNFEKTRIITSSMRVDNIVSNLGNMSRGKAQEFIKSGNVKLNWSNDVNRNRLLEEGDVLSLRGKGKYKISGAIGHSKKGNIVLELEKYV</sequence>
<evidence type="ECO:0000313" key="3">
    <source>
        <dbReference type="EMBL" id="SHI73438.1"/>
    </source>
</evidence>
<evidence type="ECO:0000256" key="1">
    <source>
        <dbReference type="PROSITE-ProRule" id="PRU00182"/>
    </source>
</evidence>
<dbReference type="OrthoDB" id="9812787at2"/>